<gene>
    <name evidence="7" type="primary">107368912</name>
</gene>
<keyword evidence="2 6" id="KW-0812">Transmembrane</keyword>
<dbReference type="AlphaFoldDB" id="T1L042"/>
<name>T1L042_TETUR</name>
<evidence type="ECO:0000313" key="8">
    <source>
        <dbReference type="Proteomes" id="UP000015104"/>
    </source>
</evidence>
<dbReference type="InterPro" id="IPR021013">
    <property type="entry name" value="ATPase_Vma12"/>
</dbReference>
<comment type="subcellular location">
    <subcellularLocation>
        <location evidence="1">Endoplasmic reticulum membrane</location>
        <topology evidence="1">Multi-pass membrane protein</topology>
    </subcellularLocation>
</comment>
<dbReference type="GO" id="GO:0005789">
    <property type="term" value="C:endoplasmic reticulum membrane"/>
    <property type="evidence" value="ECO:0007669"/>
    <property type="project" value="UniProtKB-SubCell"/>
</dbReference>
<protein>
    <submittedName>
        <fullName evidence="7">Uncharacterized protein</fullName>
    </submittedName>
</protein>
<evidence type="ECO:0000256" key="3">
    <source>
        <dbReference type="ARBA" id="ARBA00022824"/>
    </source>
</evidence>
<evidence type="ECO:0000256" key="4">
    <source>
        <dbReference type="ARBA" id="ARBA00022989"/>
    </source>
</evidence>
<dbReference type="Proteomes" id="UP000015104">
    <property type="component" value="Unassembled WGS sequence"/>
</dbReference>
<evidence type="ECO:0000256" key="6">
    <source>
        <dbReference type="SAM" id="Phobius"/>
    </source>
</evidence>
<accession>T1L042</accession>
<dbReference type="HOGENOM" id="CLU_1316925_0_0_1"/>
<reference evidence="7" key="2">
    <citation type="submission" date="2015-06" db="UniProtKB">
        <authorList>
            <consortium name="EnsemblMetazoa"/>
        </authorList>
    </citation>
    <scope>IDENTIFICATION</scope>
</reference>
<dbReference type="Pfam" id="PF11712">
    <property type="entry name" value="Vma12"/>
    <property type="match status" value="1"/>
</dbReference>
<dbReference type="EMBL" id="CAEY01000762">
    <property type="status" value="NOT_ANNOTATED_CDS"/>
    <property type="molecule type" value="Genomic_DNA"/>
</dbReference>
<proteinExistence type="predicted"/>
<sequence>MVKFSEIENKQLDPREFEYRMNVKIRKIISKCLKNDVNKDADDKTINRLKEIMDKEESDKQMVSYDELTDVHKCLQKLDPSYDLFFHQLLEETNVIIPTSNKKPELQARLIKLKCEAAAKEYKKMSNGICLTSANSKENKNLSKEVKEIKSLITALINGLLVVLCSFYFIYKVVEYSLPKQDIPFQIIVALAASTVIAIAELYFFIRVM</sequence>
<organism evidence="7 8">
    <name type="scientific">Tetranychus urticae</name>
    <name type="common">Two-spotted spider mite</name>
    <dbReference type="NCBI Taxonomy" id="32264"/>
    <lineage>
        <taxon>Eukaryota</taxon>
        <taxon>Metazoa</taxon>
        <taxon>Ecdysozoa</taxon>
        <taxon>Arthropoda</taxon>
        <taxon>Chelicerata</taxon>
        <taxon>Arachnida</taxon>
        <taxon>Acari</taxon>
        <taxon>Acariformes</taxon>
        <taxon>Trombidiformes</taxon>
        <taxon>Prostigmata</taxon>
        <taxon>Eleutherengona</taxon>
        <taxon>Raphignathae</taxon>
        <taxon>Tetranychoidea</taxon>
        <taxon>Tetranychidae</taxon>
        <taxon>Tetranychus</taxon>
    </lineage>
</organism>
<dbReference type="OrthoDB" id="19981at2759"/>
<feature type="transmembrane region" description="Helical" evidence="6">
    <location>
        <begin position="183"/>
        <end position="206"/>
    </location>
</feature>
<dbReference type="KEGG" id="tut:107368912"/>
<dbReference type="eggNOG" id="ENOG502RXKD">
    <property type="taxonomic scope" value="Eukaryota"/>
</dbReference>
<reference evidence="8" key="1">
    <citation type="submission" date="2011-08" db="EMBL/GenBank/DDBJ databases">
        <authorList>
            <person name="Rombauts S."/>
        </authorList>
    </citation>
    <scope>NUCLEOTIDE SEQUENCE</scope>
    <source>
        <strain evidence="8">London</strain>
    </source>
</reference>
<evidence type="ECO:0000256" key="5">
    <source>
        <dbReference type="ARBA" id="ARBA00023136"/>
    </source>
</evidence>
<evidence type="ECO:0000256" key="1">
    <source>
        <dbReference type="ARBA" id="ARBA00004477"/>
    </source>
</evidence>
<evidence type="ECO:0000313" key="7">
    <source>
        <dbReference type="EnsemblMetazoa" id="tetur29g01130.1"/>
    </source>
</evidence>
<keyword evidence="4 6" id="KW-1133">Transmembrane helix</keyword>
<feature type="transmembrane region" description="Helical" evidence="6">
    <location>
        <begin position="152"/>
        <end position="171"/>
    </location>
</feature>
<keyword evidence="3" id="KW-0256">Endoplasmic reticulum</keyword>
<keyword evidence="8" id="KW-1185">Reference proteome</keyword>
<dbReference type="GO" id="GO:0070072">
    <property type="term" value="P:vacuolar proton-transporting V-type ATPase complex assembly"/>
    <property type="evidence" value="ECO:0007669"/>
    <property type="project" value="InterPro"/>
</dbReference>
<dbReference type="PANTHER" id="PTHR31394:SF1">
    <property type="entry name" value="TRANSMEMBRANE PROTEIN 199"/>
    <property type="match status" value="1"/>
</dbReference>
<keyword evidence="5 6" id="KW-0472">Membrane</keyword>
<evidence type="ECO:0000256" key="2">
    <source>
        <dbReference type="ARBA" id="ARBA00022692"/>
    </source>
</evidence>
<dbReference type="OMA" id="MSNGICL"/>
<dbReference type="PANTHER" id="PTHR31394">
    <property type="entry name" value="TRANSMEMBRANE PROTEIN 199"/>
    <property type="match status" value="1"/>
</dbReference>
<dbReference type="EnsemblMetazoa" id="tetur29g01130.1">
    <property type="protein sequence ID" value="tetur29g01130.1"/>
    <property type="gene ID" value="tetur29g01130"/>
</dbReference>